<dbReference type="PRINTS" id="PR00455">
    <property type="entry name" value="HTHTETR"/>
</dbReference>
<feature type="domain" description="HTH tetR-type" evidence="3">
    <location>
        <begin position="9"/>
        <end position="69"/>
    </location>
</feature>
<gene>
    <name evidence="4" type="ORF">HNQ96_000098</name>
    <name evidence="5" type="ORF">IHE39_26360</name>
</gene>
<evidence type="ECO:0000313" key="7">
    <source>
        <dbReference type="Proteomes" id="UP000598227"/>
    </source>
</evidence>
<evidence type="ECO:0000256" key="2">
    <source>
        <dbReference type="PROSITE-ProRule" id="PRU00335"/>
    </source>
</evidence>
<proteinExistence type="predicted"/>
<reference evidence="4 6" key="1">
    <citation type="submission" date="2020-08" db="EMBL/GenBank/DDBJ databases">
        <title>Genomic Encyclopedia of Type Strains, Phase IV (KMG-IV): sequencing the most valuable type-strain genomes for metagenomic binning, comparative biology and taxonomic classification.</title>
        <authorList>
            <person name="Goeker M."/>
        </authorList>
    </citation>
    <scope>NUCLEOTIDE SEQUENCE [LARGE SCALE GENOMIC DNA]</scope>
    <source>
        <strain evidence="4 6">DSM 17454</strain>
    </source>
</reference>
<dbReference type="Proteomes" id="UP000598227">
    <property type="component" value="Unassembled WGS sequence"/>
</dbReference>
<evidence type="ECO:0000256" key="1">
    <source>
        <dbReference type="ARBA" id="ARBA00023125"/>
    </source>
</evidence>
<evidence type="ECO:0000313" key="4">
    <source>
        <dbReference type="EMBL" id="MBB6464251.1"/>
    </source>
</evidence>
<dbReference type="RefSeq" id="WP_184766867.1">
    <property type="nucleotide sequence ID" value="NZ_JACHGI010000001.1"/>
</dbReference>
<dbReference type="EMBL" id="JACHGI010000001">
    <property type="protein sequence ID" value="MBB6464251.1"/>
    <property type="molecule type" value="Genomic_DNA"/>
</dbReference>
<feature type="DNA-binding region" description="H-T-H motif" evidence="2">
    <location>
        <begin position="32"/>
        <end position="51"/>
    </location>
</feature>
<dbReference type="InterPro" id="IPR001647">
    <property type="entry name" value="HTH_TetR"/>
</dbReference>
<dbReference type="SUPFAM" id="SSF46689">
    <property type="entry name" value="Homeodomain-like"/>
    <property type="match status" value="1"/>
</dbReference>
<dbReference type="InterPro" id="IPR009057">
    <property type="entry name" value="Homeodomain-like_sf"/>
</dbReference>
<accession>A0A8E1W931</accession>
<dbReference type="InterPro" id="IPR023772">
    <property type="entry name" value="DNA-bd_HTH_TetR-type_CS"/>
</dbReference>
<dbReference type="PROSITE" id="PS01081">
    <property type="entry name" value="HTH_TETR_1"/>
    <property type="match status" value="1"/>
</dbReference>
<protein>
    <submittedName>
        <fullName evidence="4 5">AcrR family transcriptional regulator</fullName>
    </submittedName>
</protein>
<organism evidence="4 6">
    <name type="scientific">Aminobacter carboxidus</name>
    <dbReference type="NCBI Taxonomy" id="376165"/>
    <lineage>
        <taxon>Bacteria</taxon>
        <taxon>Pseudomonadati</taxon>
        <taxon>Pseudomonadota</taxon>
        <taxon>Alphaproteobacteria</taxon>
        <taxon>Hyphomicrobiales</taxon>
        <taxon>Phyllobacteriaceae</taxon>
        <taxon>Aminobacter</taxon>
    </lineage>
</organism>
<dbReference type="PANTHER" id="PTHR30055">
    <property type="entry name" value="HTH-TYPE TRANSCRIPTIONAL REGULATOR RUTR"/>
    <property type="match status" value="1"/>
</dbReference>
<dbReference type="AlphaFoldDB" id="A0A8E1W931"/>
<dbReference type="Gene3D" id="1.10.357.10">
    <property type="entry name" value="Tetracycline Repressor, domain 2"/>
    <property type="match status" value="1"/>
</dbReference>
<comment type="caution">
    <text evidence="4">The sequence shown here is derived from an EMBL/GenBank/DDBJ whole genome shotgun (WGS) entry which is preliminary data.</text>
</comment>
<dbReference type="GO" id="GO:0003700">
    <property type="term" value="F:DNA-binding transcription factor activity"/>
    <property type="evidence" value="ECO:0007669"/>
    <property type="project" value="TreeGrafter"/>
</dbReference>
<dbReference type="Pfam" id="PF00440">
    <property type="entry name" value="TetR_N"/>
    <property type="match status" value="1"/>
</dbReference>
<name>A0A8E1W931_9HYPH</name>
<keyword evidence="1 2" id="KW-0238">DNA-binding</keyword>
<dbReference type="GO" id="GO:0000976">
    <property type="term" value="F:transcription cis-regulatory region binding"/>
    <property type="evidence" value="ECO:0007669"/>
    <property type="project" value="TreeGrafter"/>
</dbReference>
<dbReference type="PANTHER" id="PTHR30055:SF181">
    <property type="entry name" value="BLR6905 PROTEIN"/>
    <property type="match status" value="1"/>
</dbReference>
<dbReference type="EMBL" id="JACZEP010000014">
    <property type="protein sequence ID" value="MBE1207818.1"/>
    <property type="molecule type" value="Genomic_DNA"/>
</dbReference>
<dbReference type="PROSITE" id="PS50977">
    <property type="entry name" value="HTH_TETR_2"/>
    <property type="match status" value="1"/>
</dbReference>
<reference evidence="5 7" key="2">
    <citation type="submission" date="2020-09" db="EMBL/GenBank/DDBJ databases">
        <title>Draft Genome Sequence of Aminobacter carboxidus type strain DSM 1086, a soil Gram-negative carboxydobacterium.</title>
        <authorList>
            <person name="Turrini P."/>
            <person name="Tescari M."/>
            <person name="Artuso I."/>
            <person name="Lugli G.A."/>
            <person name="Frangipani E."/>
            <person name="Ventura M."/>
            <person name="Visca P."/>
        </authorList>
    </citation>
    <scope>NUCLEOTIDE SEQUENCE [LARGE SCALE GENOMIC DNA]</scope>
    <source>
        <strain evidence="5 7">DSM 1086</strain>
    </source>
</reference>
<dbReference type="InterPro" id="IPR050109">
    <property type="entry name" value="HTH-type_TetR-like_transc_reg"/>
</dbReference>
<dbReference type="Proteomes" id="UP000532373">
    <property type="component" value="Unassembled WGS sequence"/>
</dbReference>
<evidence type="ECO:0000313" key="6">
    <source>
        <dbReference type="Proteomes" id="UP000532373"/>
    </source>
</evidence>
<evidence type="ECO:0000313" key="5">
    <source>
        <dbReference type="EMBL" id="MBE1207818.1"/>
    </source>
</evidence>
<keyword evidence="7" id="KW-1185">Reference proteome</keyword>
<evidence type="ECO:0000259" key="3">
    <source>
        <dbReference type="PROSITE" id="PS50977"/>
    </source>
</evidence>
<sequence length="240" mass="25445">MPRIVRHPEVRRAELLAAAGRLFSARGYEAASVDDIIGEVGLSKGAFYYYFPSKDALLEALARQAAERARAELEAILAAPAMSAVEQLNAFLRRGRGTDRAAEAIATFASIFSPENIVLYHRMHRTVMTVMAPALARIIEKGRREGSMASNDPLISAELVLLLGAVTHGAVADLLAAEGADALSQAIAAFERRLAEQGLAVDRILGLPDGTARFVEPGFVAAMAAARPNRNPLGATVAAG</sequence>